<dbReference type="Gene3D" id="3.30.559.10">
    <property type="entry name" value="Chloramphenicol acetyltransferase-like domain"/>
    <property type="match status" value="1"/>
</dbReference>
<evidence type="ECO:0000256" key="10">
    <source>
        <dbReference type="ARBA" id="ARBA00023128"/>
    </source>
</evidence>
<dbReference type="GO" id="GO:0004092">
    <property type="term" value="F:carnitine O-acetyltransferase activity"/>
    <property type="evidence" value="ECO:0007669"/>
    <property type="project" value="TreeGrafter"/>
</dbReference>
<dbReference type="GO" id="GO:0016627">
    <property type="term" value="F:oxidoreductase activity, acting on the CH-CH group of donors"/>
    <property type="evidence" value="ECO:0007669"/>
    <property type="project" value="InterPro"/>
</dbReference>
<dbReference type="InterPro" id="IPR046373">
    <property type="entry name" value="Acyl-CoA_Oxase/DH_mid-dom_sf"/>
</dbReference>
<evidence type="ECO:0000256" key="5">
    <source>
        <dbReference type="ARBA" id="ARBA00022630"/>
    </source>
</evidence>
<proteinExistence type="inferred from homology"/>
<keyword evidence="9" id="KW-0560">Oxidoreductase</keyword>
<dbReference type="AlphaFoldDB" id="A0A7R8WDR9"/>
<protein>
    <submittedName>
        <fullName evidence="17">Uncharacterized protein</fullName>
    </submittedName>
</protein>
<evidence type="ECO:0000256" key="1">
    <source>
        <dbReference type="ARBA" id="ARBA00001974"/>
    </source>
</evidence>
<evidence type="ECO:0000256" key="8">
    <source>
        <dbReference type="ARBA" id="ARBA00022946"/>
    </source>
</evidence>
<dbReference type="InterPro" id="IPR006091">
    <property type="entry name" value="Acyl-CoA_Oxase/DH_mid-dom"/>
</dbReference>
<dbReference type="SUPFAM" id="SSF56645">
    <property type="entry name" value="Acyl-CoA dehydrogenase NM domain-like"/>
    <property type="match status" value="1"/>
</dbReference>
<evidence type="ECO:0000256" key="4">
    <source>
        <dbReference type="ARBA" id="ARBA00009347"/>
    </source>
</evidence>
<evidence type="ECO:0000313" key="17">
    <source>
        <dbReference type="EMBL" id="CAD7227486.1"/>
    </source>
</evidence>
<dbReference type="Gene3D" id="3.30.559.70">
    <property type="entry name" value="Choline/Carnitine o-acyltransferase, domain 2"/>
    <property type="match status" value="1"/>
</dbReference>
<keyword evidence="8" id="KW-0809">Transit peptide</keyword>
<evidence type="ECO:0000256" key="11">
    <source>
        <dbReference type="ARBA" id="ARBA00023315"/>
    </source>
</evidence>
<sequence length="1262" mass="140751">MNDMQIDRPLRNGRGTGLASPVAGGAFAYHPPISLKAAIGWCSHPVKVTAASKTILSCSCFLRMSIKLIGQSGQLLTQSVVSKRRSSLTLNTRNFFGYIKNKLLAPALGSTEEEPGKSVVQDDAKKKDVADGGKGYSLMERCRIAEVCGSFGHTDLAHFLSVQSDLAAEVLKVYSAEEQRERYLSKLATGELQAAWCLDDEGGSDVEFLRTIAHGIVPEEENETGHYILNGRKKFVASLGSPNIFFVFALTEMVNEYKNQAMLPIVCIVEKDSPGVEILPDRTVSVGLHSTKFHEVVFNNVHVPLENLVGVGETNAFHIRFHGTAVAGVTSLASTAGFIKWTIQEVLPYIHSTKVVKSKMADHAFVEHYLTQMSILAYTAESMAYLTAGLTDSKEFQDVLMESVICQIYSSEALYKTADMLNQLVGKQTAFQDGDGKFGRIYRDCLQQSAMIEDTILKMFVALHGIQHVGIKHGSHLEKLRHPLQNPKEVIKYNISALKAPFFRFNKHPKLRDNIFGSLHPSLKKSADEVERLCILFEKAIEMCVLYNSVATIQEHYCLMRMSEVATYLFGMCAVMARASRSYCIGLQDADYDMFLADLVVRQWKYDVEARLLKPLFGVKHMTPRLPQSVLVGSSGVQPFATGVSTPPAVRAAPNPIGHPTKKSPYVTDLPRLPVPPLESTLKKFLKTVRPHVDEDEFQTTEKLVAEFGRPGGIGQELQVMLEQRARQTENWLADWWLNTAYLEQRGPVVVTSSPGILLPAMKFERVEDQLWAAAGAAAAIVEFTDLVNQQLIPQERQGKFPLDMSQYGKVFCTMRVPGVTRDKMLSFGEERPTHIIVAHNNHFFRVEVYGENRQPLSHMQLYDQLLQVVAQSREKTLPLGVLTSDERSRWGQNYEILMNDFTNSIKLDVMNKAKFLLCLDGPNRVMPENAPDERTAAALQMIHGCGVQGNAGNRWFDKTVQLIVGREGQIGVTYEHTPAEGPPIATLCDFITDRMIEGEQRGTLNAVLLKEGPERLDFEVPSNLLLAMKEAESALERMVDDLEMTAYVFPHYGKNYIKSLGLSPDSYIQMALQLAFFKIHAEPGAAYESASTRRYVGGRTETIRSCSPESVLFCQAMEAKSGSDKEKFESLKRAVNAHKEYVSEAVAGYGVDRHLLGLKLVALDAGMNLPPLYMDAGYIRSAYFRLSTSQVPSRFDTVMFFGPMFPDGYAICYNPREDCINLGLSSFKSCPETFSREFRNQLEKSLLQMRDISLSYSKAKL</sequence>
<dbReference type="Gene3D" id="2.40.110.10">
    <property type="entry name" value="Butyryl-CoA Dehydrogenase, subunit A, domain 2"/>
    <property type="match status" value="1"/>
</dbReference>
<keyword evidence="7" id="KW-0274">FAD</keyword>
<dbReference type="InterPro" id="IPR023213">
    <property type="entry name" value="CAT-like_dom_sf"/>
</dbReference>
<evidence type="ECO:0000256" key="2">
    <source>
        <dbReference type="ARBA" id="ARBA00004173"/>
    </source>
</evidence>
<keyword evidence="10" id="KW-0496">Mitochondrion</keyword>
<evidence type="ECO:0000259" key="13">
    <source>
        <dbReference type="Pfam" id="PF00755"/>
    </source>
</evidence>
<evidence type="ECO:0000256" key="6">
    <source>
        <dbReference type="ARBA" id="ARBA00022679"/>
    </source>
</evidence>
<comment type="cofactor">
    <cofactor evidence="1">
        <name>FAD</name>
        <dbReference type="ChEBI" id="CHEBI:57692"/>
    </cofactor>
</comment>
<comment type="subcellular location">
    <subcellularLocation>
        <location evidence="2">Mitochondrion</location>
    </subcellularLocation>
</comment>
<dbReference type="InterPro" id="IPR000542">
    <property type="entry name" value="Carn_acyl_trans"/>
</dbReference>
<feature type="domain" description="Acyl-CoA oxidase/dehydrogenase middle" evidence="14">
    <location>
        <begin position="200"/>
        <end position="301"/>
    </location>
</feature>
<evidence type="ECO:0000259" key="16">
    <source>
        <dbReference type="Pfam" id="PF21343"/>
    </source>
</evidence>
<name>A0A7R8WDR9_9CRUS</name>
<feature type="domain" description="ACAD9/ACADV-like C-terminal" evidence="16">
    <location>
        <begin position="521"/>
        <end position="610"/>
    </location>
</feature>
<dbReference type="InterPro" id="IPR049448">
    <property type="entry name" value="ACAD9/ACADV-like_C"/>
</dbReference>
<comment type="similarity">
    <text evidence="4">Belongs to the acyl-CoA dehydrogenase family.</text>
</comment>
<dbReference type="SUPFAM" id="SSF52777">
    <property type="entry name" value="CoA-dependent acyltransferases"/>
    <property type="match status" value="2"/>
</dbReference>
<dbReference type="EMBL" id="OB661159">
    <property type="protein sequence ID" value="CAD7227486.1"/>
    <property type="molecule type" value="Genomic_DNA"/>
</dbReference>
<dbReference type="InterPro" id="IPR039551">
    <property type="entry name" value="Cho/carn_acyl_trans"/>
</dbReference>
<keyword evidence="5" id="KW-0285">Flavoprotein</keyword>
<evidence type="ECO:0000256" key="7">
    <source>
        <dbReference type="ARBA" id="ARBA00022827"/>
    </source>
</evidence>
<dbReference type="InterPro" id="IPR037069">
    <property type="entry name" value="AcylCoA_DH/ox_N_sf"/>
</dbReference>
<feature type="domain" description="Choline/carnitine acyltransferase" evidence="13">
    <location>
        <begin position="673"/>
        <end position="1245"/>
    </location>
</feature>
<feature type="domain" description="Acyl-CoA dehydrogenase/oxidase N-terminal" evidence="15">
    <location>
        <begin position="131"/>
        <end position="191"/>
    </location>
</feature>
<dbReference type="PANTHER" id="PTHR22589:SF103">
    <property type="entry name" value="CARNITINE O-ACETYL-TRANSFERASE, ISOFORM A-RELATED"/>
    <property type="match status" value="1"/>
</dbReference>
<dbReference type="InterPro" id="IPR009075">
    <property type="entry name" value="AcylCo_DH/oxidase_C"/>
</dbReference>
<evidence type="ECO:0000256" key="3">
    <source>
        <dbReference type="ARBA" id="ARBA00005232"/>
    </source>
</evidence>
<dbReference type="Gene3D" id="1.20.140.10">
    <property type="entry name" value="Butyryl-CoA Dehydrogenase, subunit A, domain 3"/>
    <property type="match status" value="2"/>
</dbReference>
<accession>A0A7R8WDR9</accession>
<dbReference type="InterPro" id="IPR042231">
    <property type="entry name" value="Cho/carn_acyl_trans_2"/>
</dbReference>
<dbReference type="GO" id="GO:0019254">
    <property type="term" value="P:carnitine metabolic process, CoA-linked"/>
    <property type="evidence" value="ECO:0007669"/>
    <property type="project" value="TreeGrafter"/>
</dbReference>
<dbReference type="Pfam" id="PF00441">
    <property type="entry name" value="Acyl-CoA_dh_1"/>
    <property type="match status" value="1"/>
</dbReference>
<dbReference type="InterPro" id="IPR036250">
    <property type="entry name" value="AcylCo_DH-like_C"/>
</dbReference>
<dbReference type="OrthoDB" id="240216at2759"/>
<reference evidence="17" key="1">
    <citation type="submission" date="2020-11" db="EMBL/GenBank/DDBJ databases">
        <authorList>
            <person name="Tran Van P."/>
        </authorList>
    </citation>
    <scope>NUCLEOTIDE SEQUENCE</scope>
</reference>
<dbReference type="InterPro" id="IPR009100">
    <property type="entry name" value="AcylCoA_DH/oxidase_NM_dom_sf"/>
</dbReference>
<dbReference type="GO" id="GO:0005739">
    <property type="term" value="C:mitochondrion"/>
    <property type="evidence" value="ECO:0007669"/>
    <property type="project" value="UniProtKB-SubCell"/>
</dbReference>
<dbReference type="Pfam" id="PF21343">
    <property type="entry name" value="ACAD9-ACADV_C"/>
    <property type="match status" value="1"/>
</dbReference>
<dbReference type="SUPFAM" id="SSF47203">
    <property type="entry name" value="Acyl-CoA dehydrogenase C-terminal domain-like"/>
    <property type="match status" value="1"/>
</dbReference>
<dbReference type="Pfam" id="PF02770">
    <property type="entry name" value="Acyl-CoA_dh_M"/>
    <property type="match status" value="1"/>
</dbReference>
<gene>
    <name evidence="17" type="ORF">CTOB1V02_LOCUS5392</name>
</gene>
<feature type="domain" description="Acyl-CoA dehydrogenase/oxidase C-terminal" evidence="12">
    <location>
        <begin position="332"/>
        <end position="446"/>
    </location>
</feature>
<evidence type="ECO:0000259" key="14">
    <source>
        <dbReference type="Pfam" id="PF02770"/>
    </source>
</evidence>
<dbReference type="InterPro" id="IPR013786">
    <property type="entry name" value="AcylCoA_DH/ox_N"/>
</dbReference>
<evidence type="ECO:0000256" key="9">
    <source>
        <dbReference type="ARBA" id="ARBA00023002"/>
    </source>
</evidence>
<organism evidence="17">
    <name type="scientific">Cyprideis torosa</name>
    <dbReference type="NCBI Taxonomy" id="163714"/>
    <lineage>
        <taxon>Eukaryota</taxon>
        <taxon>Metazoa</taxon>
        <taxon>Ecdysozoa</taxon>
        <taxon>Arthropoda</taxon>
        <taxon>Crustacea</taxon>
        <taxon>Oligostraca</taxon>
        <taxon>Ostracoda</taxon>
        <taxon>Podocopa</taxon>
        <taxon>Podocopida</taxon>
        <taxon>Cytherocopina</taxon>
        <taxon>Cytheroidea</taxon>
        <taxon>Cytherideidae</taxon>
        <taxon>Cyprideis</taxon>
    </lineage>
</organism>
<comment type="similarity">
    <text evidence="3">Belongs to the carnitine/choline acetyltransferase family.</text>
</comment>
<keyword evidence="6" id="KW-0808">Transferase</keyword>
<dbReference type="GO" id="GO:0050660">
    <property type="term" value="F:flavin adenine dinucleotide binding"/>
    <property type="evidence" value="ECO:0007669"/>
    <property type="project" value="InterPro"/>
</dbReference>
<dbReference type="Pfam" id="PF00755">
    <property type="entry name" value="Carn_acyltransf"/>
    <property type="match status" value="1"/>
</dbReference>
<dbReference type="Gene3D" id="1.10.540.10">
    <property type="entry name" value="Acyl-CoA dehydrogenase/oxidase, N-terminal domain"/>
    <property type="match status" value="1"/>
</dbReference>
<evidence type="ECO:0000259" key="12">
    <source>
        <dbReference type="Pfam" id="PF00441"/>
    </source>
</evidence>
<dbReference type="GO" id="GO:0006631">
    <property type="term" value="P:fatty acid metabolic process"/>
    <property type="evidence" value="ECO:0007669"/>
    <property type="project" value="UniProtKB-ARBA"/>
</dbReference>
<keyword evidence="11" id="KW-0012">Acyltransferase</keyword>
<evidence type="ECO:0000259" key="15">
    <source>
        <dbReference type="Pfam" id="PF02771"/>
    </source>
</evidence>
<dbReference type="GO" id="GO:0005777">
    <property type="term" value="C:peroxisome"/>
    <property type="evidence" value="ECO:0007669"/>
    <property type="project" value="TreeGrafter"/>
</dbReference>
<dbReference type="Pfam" id="PF02771">
    <property type="entry name" value="Acyl-CoA_dh_N"/>
    <property type="match status" value="1"/>
</dbReference>
<dbReference type="PANTHER" id="PTHR22589">
    <property type="entry name" value="CARNITINE O-ACYLTRANSFERASE"/>
    <property type="match status" value="1"/>
</dbReference>